<dbReference type="Pfam" id="PF22951">
    <property type="entry name" value="3HBD"/>
    <property type="match status" value="1"/>
</dbReference>
<sequence length="689" mass="75259">KSSSTLTNVNQVCSPDVSLPSHLLSLSAQSTSNISQVLITPTNCSGQSSFPISLPQHVTVCSSSENLKSVIEQCAAVSLPQKVQLQVKKNQPPHPTSTLQKVIILKSNTSNIVSPGVSANTAGFESRSLLQSKPSVPRQVSLLTGRVFAPPTPPIHVSKISSANHESNDSLLVNNSTVINSTSDKTATPDKLTNQMLKCVTLPGSKILQVKTVNCPSLSVSSSPGRLINHSHTSTNNITNVSGLVMQGRPSLVDNVSAINAETIAENPLLPISLVNNSVPLNHLIVQANHNRQTGMKNSNIILHIPGQDKPPLMVGHNLNTYPKMSAIGMTKFGKNCVTVPTQGSTFKPTTDEERKKNQYEVLMAWKRNRFLHEKGKHSVKIPRDIIEGEADIIPELNLEDYISMGALMRAAVKLHPLIQAGVNKLTHPYCAESLVQWMSWTLGKQLASEWHRACFVLKYLKLLLGSDASFRGEHLMTTRQLVRWCRLHAFSPSLTVSKIKLRSTDDVTDEDSNPLYSSSSHVPYLTPANTLDIEMLSATAANGTEDISSQDLDLLDIVDTDTRNKVTTRVAEPADENMVLELLPPSDGAIFVQDQLRKRGIKLQPNEIQPGVMSYTAADMLYKAMQEFITDVLRETVSVGAWQNASQSSSVEITRRDVHAALTHLPEAAFSCNKFLGKPDLTNDANER</sequence>
<evidence type="ECO:0000313" key="2">
    <source>
        <dbReference type="EMBL" id="CEK72269.1"/>
    </source>
</evidence>
<reference evidence="2" key="1">
    <citation type="submission" date="2014-12" db="EMBL/GenBank/DDBJ databases">
        <title>Insight into the proteome of Arion vulgaris.</title>
        <authorList>
            <person name="Aradska J."/>
            <person name="Bulat T."/>
            <person name="Smidak R."/>
            <person name="Sarate P."/>
            <person name="Gangsoo J."/>
            <person name="Sialana F."/>
            <person name="Bilban M."/>
            <person name="Lubec G."/>
        </authorList>
    </citation>
    <scope>NUCLEOTIDE SEQUENCE</scope>
    <source>
        <tissue evidence="2">Skin</tissue>
    </source>
</reference>
<feature type="domain" description="YEATS" evidence="1">
    <location>
        <begin position="404"/>
        <end position="498"/>
    </location>
</feature>
<name>A0A0B6ZUE5_9EUPU</name>
<evidence type="ECO:0000259" key="1">
    <source>
        <dbReference type="Pfam" id="PF22951"/>
    </source>
</evidence>
<gene>
    <name evidence="2" type="primary">ORF81697</name>
</gene>
<feature type="non-terminal residue" evidence="2">
    <location>
        <position position="1"/>
    </location>
</feature>
<dbReference type="AlphaFoldDB" id="A0A0B6ZUE5"/>
<dbReference type="EMBL" id="HACG01025404">
    <property type="protein sequence ID" value="CEK72269.1"/>
    <property type="molecule type" value="Transcribed_RNA"/>
</dbReference>
<protein>
    <recommendedName>
        <fullName evidence="1">YEATS domain-containing protein</fullName>
    </recommendedName>
</protein>
<proteinExistence type="predicted"/>
<organism evidence="2">
    <name type="scientific">Arion vulgaris</name>
    <dbReference type="NCBI Taxonomy" id="1028688"/>
    <lineage>
        <taxon>Eukaryota</taxon>
        <taxon>Metazoa</taxon>
        <taxon>Spiralia</taxon>
        <taxon>Lophotrochozoa</taxon>
        <taxon>Mollusca</taxon>
        <taxon>Gastropoda</taxon>
        <taxon>Heterobranchia</taxon>
        <taxon>Euthyneura</taxon>
        <taxon>Panpulmonata</taxon>
        <taxon>Eupulmonata</taxon>
        <taxon>Stylommatophora</taxon>
        <taxon>Helicina</taxon>
        <taxon>Arionoidea</taxon>
        <taxon>Arionidae</taxon>
        <taxon>Arion</taxon>
    </lineage>
</organism>
<accession>A0A0B6ZUE5</accession>
<dbReference type="InterPro" id="IPR055127">
    <property type="entry name" value="YEATS2_3HBD"/>
</dbReference>